<reference evidence="1" key="1">
    <citation type="submission" date="2018-05" db="EMBL/GenBank/DDBJ databases">
        <authorList>
            <person name="Lanie J.A."/>
            <person name="Ng W.-L."/>
            <person name="Kazmierczak K.M."/>
            <person name="Andrzejewski T.M."/>
            <person name="Davidsen T.M."/>
            <person name="Wayne K.J."/>
            <person name="Tettelin H."/>
            <person name="Glass J.I."/>
            <person name="Rusch D."/>
            <person name="Podicherti R."/>
            <person name="Tsui H.-C.T."/>
            <person name="Winkler M.E."/>
        </authorList>
    </citation>
    <scope>NUCLEOTIDE SEQUENCE</scope>
</reference>
<gene>
    <name evidence="1" type="ORF">METZ01_LOCUS244649</name>
</gene>
<name>A0A382HXD2_9ZZZZ</name>
<accession>A0A382HXD2</accession>
<feature type="non-terminal residue" evidence="1">
    <location>
        <position position="29"/>
    </location>
</feature>
<proteinExistence type="predicted"/>
<dbReference type="EMBL" id="UINC01063793">
    <property type="protein sequence ID" value="SVB91795.1"/>
    <property type="molecule type" value="Genomic_DNA"/>
</dbReference>
<sequence length="29" mass="3211">MAAYLIVDELNVSDPETIKDYIKKAGVTI</sequence>
<dbReference type="AlphaFoldDB" id="A0A382HXD2"/>
<protein>
    <submittedName>
        <fullName evidence="1">Uncharacterized protein</fullName>
    </submittedName>
</protein>
<organism evidence="1">
    <name type="scientific">marine metagenome</name>
    <dbReference type="NCBI Taxonomy" id="408172"/>
    <lineage>
        <taxon>unclassified sequences</taxon>
        <taxon>metagenomes</taxon>
        <taxon>ecological metagenomes</taxon>
    </lineage>
</organism>
<evidence type="ECO:0000313" key="1">
    <source>
        <dbReference type="EMBL" id="SVB91795.1"/>
    </source>
</evidence>